<dbReference type="PANTHER" id="PTHR40618:SF1">
    <property type="entry name" value="B-ZIP TRANSCRIPTION FACTOR (EUROFUNG)"/>
    <property type="match status" value="1"/>
</dbReference>
<gene>
    <name evidence="3" type="ORF">SODALDRAFT_327983</name>
</gene>
<accession>A0A3N2QAJ0</accession>
<feature type="coiled-coil region" evidence="1">
    <location>
        <begin position="110"/>
        <end position="137"/>
    </location>
</feature>
<dbReference type="Gene3D" id="1.20.5.170">
    <property type="match status" value="1"/>
</dbReference>
<feature type="compositionally biased region" description="Pro residues" evidence="2">
    <location>
        <begin position="283"/>
        <end position="293"/>
    </location>
</feature>
<dbReference type="RefSeq" id="XP_028471575.1">
    <property type="nucleotide sequence ID" value="XM_028610576.1"/>
</dbReference>
<dbReference type="GeneID" id="39579054"/>
<name>A0A3N2QAJ0_SODAK</name>
<protein>
    <recommendedName>
        <fullName evidence="5">BZIP domain-containing protein</fullName>
    </recommendedName>
</protein>
<proteinExistence type="predicted"/>
<keyword evidence="4" id="KW-1185">Reference proteome</keyword>
<dbReference type="AlphaFoldDB" id="A0A3N2QAJ0"/>
<keyword evidence="1" id="KW-0175">Coiled coil</keyword>
<evidence type="ECO:0000256" key="2">
    <source>
        <dbReference type="SAM" id="MobiDB-lite"/>
    </source>
</evidence>
<dbReference type="CDD" id="cd14688">
    <property type="entry name" value="bZIP_YAP"/>
    <property type="match status" value="1"/>
</dbReference>
<feature type="region of interest" description="Disordered" evidence="2">
    <location>
        <begin position="632"/>
        <end position="658"/>
    </location>
</feature>
<feature type="region of interest" description="Disordered" evidence="2">
    <location>
        <begin position="248"/>
        <end position="315"/>
    </location>
</feature>
<dbReference type="InterPro" id="IPR046347">
    <property type="entry name" value="bZIP_sf"/>
</dbReference>
<dbReference type="OrthoDB" id="3555317at2759"/>
<feature type="compositionally biased region" description="Low complexity" evidence="2">
    <location>
        <begin position="42"/>
        <end position="56"/>
    </location>
</feature>
<feature type="compositionally biased region" description="Low complexity" evidence="2">
    <location>
        <begin position="265"/>
        <end position="282"/>
    </location>
</feature>
<feature type="compositionally biased region" description="Low complexity" evidence="2">
    <location>
        <begin position="294"/>
        <end position="315"/>
    </location>
</feature>
<evidence type="ECO:0000313" key="3">
    <source>
        <dbReference type="EMBL" id="ROT43769.1"/>
    </source>
</evidence>
<feature type="region of interest" description="Disordered" evidence="2">
    <location>
        <begin position="1"/>
        <end position="97"/>
    </location>
</feature>
<sequence length="732" mass="78647">MSSELSILNAESYNDGTSTFRAPRSLPPRQHDDAGSSPGANMTPTTASMSTGGAASADEESRKRKPLRSASTESEEPDKKKRGRPKLDTNDETALDRRRTQIRLAQRAYRNRKESTIQSLEARVKELQDNNERMNIAFMELYNFAINCRIFESQPEFGRELQATTQVFVSLASRSASQDSARGEAGDSSAFARQPYQLGARTSHRPAGDGGGGPTCNTQSNGRDGRGSSDTNHIGGQRILYGGIVVTHEPEPEPEPEPGPEPQNSSASAAALHATTTTSSWSSPPPVSQPPAAPATGSSPTSAQAQAHAHTTATQASVRDASFPFGMSSALDSVTFTTTNTNTLLTRNPQAASLPLLAGIDPYATLPPPASFSHLERTFGRRLQRFALEQALRLLTLPDPPPTFYAAVFGFCLLFESRERITTRIANCLSVNQRENLCNWRFPFLHLGGAGTFFPELNNLDTVDLAASMRDAGAGIIDPVAGIDVPDDSSNDNVFTARTDCASDGLPLGNRGTVDLHRSHLGRDTLFGQGPWDPLVEETRDMRVDHKMRITTPGFEGNFYDCDEVEWYLRTRGIIISPGADKVTATIPLDAFPPVHHHDAQPEQNTNFDAVIDNSIDEWLTIKDGMAGDVSSRDSVGIPTPWTGSAGSGSGSAPKTPGSVFSSTVWGDAAFGSMAVDALGRPITPGPDKLTVTIDVAMLVQELAVRSVCLGRTPGIRPKDVNAAFWSAVVLQ</sequence>
<feature type="compositionally biased region" description="Basic and acidic residues" evidence="2">
    <location>
        <begin position="85"/>
        <end position="97"/>
    </location>
</feature>
<organism evidence="3 4">
    <name type="scientific">Sodiomyces alkalinus (strain CBS 110278 / VKM F-3762 / F11)</name>
    <name type="common">Alkaliphilic filamentous fungus</name>
    <dbReference type="NCBI Taxonomy" id="1314773"/>
    <lineage>
        <taxon>Eukaryota</taxon>
        <taxon>Fungi</taxon>
        <taxon>Dikarya</taxon>
        <taxon>Ascomycota</taxon>
        <taxon>Pezizomycotina</taxon>
        <taxon>Sordariomycetes</taxon>
        <taxon>Hypocreomycetidae</taxon>
        <taxon>Glomerellales</taxon>
        <taxon>Plectosphaerellaceae</taxon>
        <taxon>Sodiomyces</taxon>
    </lineage>
</organism>
<dbReference type="Proteomes" id="UP000272025">
    <property type="component" value="Unassembled WGS sequence"/>
</dbReference>
<evidence type="ECO:0008006" key="5">
    <source>
        <dbReference type="Google" id="ProtNLM"/>
    </source>
</evidence>
<dbReference type="EMBL" id="ML119051">
    <property type="protein sequence ID" value="ROT43769.1"/>
    <property type="molecule type" value="Genomic_DNA"/>
</dbReference>
<dbReference type="GO" id="GO:0003700">
    <property type="term" value="F:DNA-binding transcription factor activity"/>
    <property type="evidence" value="ECO:0007669"/>
    <property type="project" value="InterPro"/>
</dbReference>
<dbReference type="PANTHER" id="PTHR40618">
    <property type="entry name" value="B-ZIP TRANSCRIPTION FACTOR (EUROFUNG)-RELATED"/>
    <property type="match status" value="1"/>
</dbReference>
<reference evidence="3 4" key="1">
    <citation type="journal article" date="2018" name="Mol. Ecol.">
        <title>The obligate alkalophilic soda-lake fungus Sodiomyces alkalinus has shifted to a protein diet.</title>
        <authorList>
            <person name="Grum-Grzhimaylo A.A."/>
            <person name="Falkoski D.L."/>
            <person name="van den Heuvel J."/>
            <person name="Valero-Jimenez C.A."/>
            <person name="Min B."/>
            <person name="Choi I.G."/>
            <person name="Lipzen A."/>
            <person name="Daum C.G."/>
            <person name="Aanen D.K."/>
            <person name="Tsang A."/>
            <person name="Henrissat B."/>
            <person name="Bilanenko E.N."/>
            <person name="de Vries R.P."/>
            <person name="van Kan J.A.L."/>
            <person name="Grigoriev I.V."/>
            <person name="Debets A.J.M."/>
        </authorList>
    </citation>
    <scope>NUCLEOTIDE SEQUENCE [LARGE SCALE GENOMIC DNA]</scope>
    <source>
        <strain evidence="3 4">F11</strain>
    </source>
</reference>
<feature type="compositionally biased region" description="Polar residues" evidence="2">
    <location>
        <begin position="1"/>
        <end position="20"/>
    </location>
</feature>
<dbReference type="SUPFAM" id="SSF57959">
    <property type="entry name" value="Leucine zipper domain"/>
    <property type="match status" value="1"/>
</dbReference>
<evidence type="ECO:0000256" key="1">
    <source>
        <dbReference type="SAM" id="Coils"/>
    </source>
</evidence>
<evidence type="ECO:0000313" key="4">
    <source>
        <dbReference type="Proteomes" id="UP000272025"/>
    </source>
</evidence>
<feature type="compositionally biased region" description="Polar residues" evidence="2">
    <location>
        <begin position="215"/>
        <end position="234"/>
    </location>
</feature>
<feature type="region of interest" description="Disordered" evidence="2">
    <location>
        <begin position="200"/>
        <end position="236"/>
    </location>
</feature>
<dbReference type="STRING" id="1314773.A0A3N2QAJ0"/>